<feature type="region of interest" description="Disordered" evidence="5">
    <location>
        <begin position="471"/>
        <end position="519"/>
    </location>
</feature>
<dbReference type="GO" id="GO:0045211">
    <property type="term" value="C:postsynaptic membrane"/>
    <property type="evidence" value="ECO:0007669"/>
    <property type="project" value="TreeGrafter"/>
</dbReference>
<feature type="domain" description="Shisa N-terminal" evidence="8">
    <location>
        <begin position="111"/>
        <end position="161"/>
    </location>
</feature>
<accession>A0AAD7RSI9</accession>
<name>A0AAD7RSI9_9TELE</name>
<dbReference type="AlphaFoldDB" id="A0AAD7RSI9"/>
<evidence type="ECO:0000259" key="8">
    <source>
        <dbReference type="Pfam" id="PF13908"/>
    </source>
</evidence>
<comment type="caution">
    <text evidence="9">The sequence shown here is derived from an EMBL/GenBank/DDBJ whole genome shotgun (WGS) entry which is preliminary data.</text>
</comment>
<feature type="compositionally biased region" description="Basic residues" evidence="5">
    <location>
        <begin position="506"/>
        <end position="519"/>
    </location>
</feature>
<keyword evidence="10" id="KW-1185">Reference proteome</keyword>
<evidence type="ECO:0000256" key="4">
    <source>
        <dbReference type="ARBA" id="ARBA00023136"/>
    </source>
</evidence>
<keyword evidence="3 6" id="KW-1133">Transmembrane helix</keyword>
<dbReference type="PANTHER" id="PTHR31774">
    <property type="entry name" value="PROTEIN SHISA-9-RELATED"/>
    <property type="match status" value="1"/>
</dbReference>
<evidence type="ECO:0000256" key="3">
    <source>
        <dbReference type="ARBA" id="ARBA00022989"/>
    </source>
</evidence>
<evidence type="ECO:0000256" key="2">
    <source>
        <dbReference type="ARBA" id="ARBA00022692"/>
    </source>
</evidence>
<keyword evidence="7" id="KW-0732">Signal</keyword>
<evidence type="ECO:0000313" key="10">
    <source>
        <dbReference type="Proteomes" id="UP001221898"/>
    </source>
</evidence>
<dbReference type="PANTHER" id="PTHR31774:SF2">
    <property type="entry name" value="PROTEIN SHISA-7"/>
    <property type="match status" value="1"/>
</dbReference>
<sequence length="519" mass="57516">MKPPTVHRALSIFLVPVFMLSSAFAVVAISTERRAANRSLGTVSLLIPTGHDSKRTAPSPGRPKLAIKRDEALPKPLPQIMLPRKVPKDTLKPPLGTTQVAPVPKPIEDVDVCRGYYDVMGQYDLTFNCTKGTFTYCCGTCHFRFCCQHRSNRLDQDSCNNYNSPDWANTQSPATAQAGHGPGPGFDPLKGQSSSTAYVIGGVISLTLVVAVGVKLAFHRFSRRPRDVEDNMPRALVDILRHQSSPVQSDERNKSTVPGTGVTGGTDGMTNQLPKNLYTPVLQIKDNRKRLNNAQLPSSGTLLSTKHNNVAGPHPSFYHSFHNLAQLPPSYEAAMNPEINRYSSLKRLAEKDLGDYSGYCTSKRRTKNTPPSFHSSHHHLHWGGDYTLGGKGTLPLHDSRPHLHVSSASTLAPNLYPLQAPCSQHSPNFDTLSKPPRRVKSQDQLFHMGEGNTLSRLSKNQQQQYYKAMAKKSNSQNFRKSQERLLVSPDQLGERSMSKAMEKREKRPHMPHNALKKTI</sequence>
<dbReference type="EMBL" id="JAINUG010000182">
    <property type="protein sequence ID" value="KAJ8389437.1"/>
    <property type="molecule type" value="Genomic_DNA"/>
</dbReference>
<dbReference type="GO" id="GO:0014069">
    <property type="term" value="C:postsynaptic density"/>
    <property type="evidence" value="ECO:0007669"/>
    <property type="project" value="TreeGrafter"/>
</dbReference>
<dbReference type="GO" id="GO:0032281">
    <property type="term" value="C:AMPA glutamate receptor complex"/>
    <property type="evidence" value="ECO:0007669"/>
    <property type="project" value="TreeGrafter"/>
</dbReference>
<feature type="chain" id="PRO_5041993987" description="Shisa N-terminal domain-containing protein" evidence="7">
    <location>
        <begin position="26"/>
        <end position="519"/>
    </location>
</feature>
<reference evidence="9" key="1">
    <citation type="journal article" date="2023" name="Science">
        <title>Genome structures resolve the early diversification of teleost fishes.</title>
        <authorList>
            <person name="Parey E."/>
            <person name="Louis A."/>
            <person name="Montfort J."/>
            <person name="Bouchez O."/>
            <person name="Roques C."/>
            <person name="Iampietro C."/>
            <person name="Lluch J."/>
            <person name="Castinel A."/>
            <person name="Donnadieu C."/>
            <person name="Desvignes T."/>
            <person name="Floi Bucao C."/>
            <person name="Jouanno E."/>
            <person name="Wen M."/>
            <person name="Mejri S."/>
            <person name="Dirks R."/>
            <person name="Jansen H."/>
            <person name="Henkel C."/>
            <person name="Chen W.J."/>
            <person name="Zahm M."/>
            <person name="Cabau C."/>
            <person name="Klopp C."/>
            <person name="Thompson A.W."/>
            <person name="Robinson-Rechavi M."/>
            <person name="Braasch I."/>
            <person name="Lecointre G."/>
            <person name="Bobe J."/>
            <person name="Postlethwait J.H."/>
            <person name="Berthelot C."/>
            <person name="Roest Crollius H."/>
            <person name="Guiguen Y."/>
        </authorList>
    </citation>
    <scope>NUCLEOTIDE SEQUENCE</scope>
    <source>
        <strain evidence="9">NC1722</strain>
    </source>
</reference>
<feature type="region of interest" description="Disordered" evidence="5">
    <location>
        <begin position="170"/>
        <end position="189"/>
    </location>
</feature>
<evidence type="ECO:0000256" key="5">
    <source>
        <dbReference type="SAM" id="MobiDB-lite"/>
    </source>
</evidence>
<feature type="region of interest" description="Disordered" evidence="5">
    <location>
        <begin position="244"/>
        <end position="274"/>
    </location>
</feature>
<dbReference type="Pfam" id="PF13908">
    <property type="entry name" value="Shisa_N"/>
    <property type="match status" value="1"/>
</dbReference>
<keyword evidence="4 6" id="KW-0472">Membrane</keyword>
<organism evidence="9 10">
    <name type="scientific">Aldrovandia affinis</name>
    <dbReference type="NCBI Taxonomy" id="143900"/>
    <lineage>
        <taxon>Eukaryota</taxon>
        <taxon>Metazoa</taxon>
        <taxon>Chordata</taxon>
        <taxon>Craniata</taxon>
        <taxon>Vertebrata</taxon>
        <taxon>Euteleostomi</taxon>
        <taxon>Actinopterygii</taxon>
        <taxon>Neopterygii</taxon>
        <taxon>Teleostei</taxon>
        <taxon>Notacanthiformes</taxon>
        <taxon>Halosauridae</taxon>
        <taxon>Aldrovandia</taxon>
    </lineage>
</organism>
<keyword evidence="2 6" id="KW-0812">Transmembrane</keyword>
<feature type="signal peptide" evidence="7">
    <location>
        <begin position="1"/>
        <end position="25"/>
    </location>
</feature>
<protein>
    <recommendedName>
        <fullName evidence="8">Shisa N-terminal domain-containing protein</fullName>
    </recommendedName>
</protein>
<dbReference type="Proteomes" id="UP001221898">
    <property type="component" value="Unassembled WGS sequence"/>
</dbReference>
<dbReference type="GO" id="GO:0048172">
    <property type="term" value="P:regulation of short-term neuronal synaptic plasticity"/>
    <property type="evidence" value="ECO:0007669"/>
    <property type="project" value="TreeGrafter"/>
</dbReference>
<proteinExistence type="predicted"/>
<evidence type="ECO:0000313" key="9">
    <source>
        <dbReference type="EMBL" id="KAJ8389437.1"/>
    </source>
</evidence>
<feature type="transmembrane region" description="Helical" evidence="6">
    <location>
        <begin position="197"/>
        <end position="218"/>
    </location>
</feature>
<dbReference type="GO" id="GO:0032591">
    <property type="term" value="C:dendritic spine membrane"/>
    <property type="evidence" value="ECO:0007669"/>
    <property type="project" value="TreeGrafter"/>
</dbReference>
<dbReference type="InterPro" id="IPR026910">
    <property type="entry name" value="Shisa"/>
</dbReference>
<evidence type="ECO:0000256" key="7">
    <source>
        <dbReference type="SAM" id="SignalP"/>
    </source>
</evidence>
<evidence type="ECO:0000256" key="6">
    <source>
        <dbReference type="SAM" id="Phobius"/>
    </source>
</evidence>
<feature type="compositionally biased region" description="Basic and acidic residues" evidence="5">
    <location>
        <begin position="492"/>
        <end position="505"/>
    </location>
</feature>
<comment type="subcellular location">
    <subcellularLocation>
        <location evidence="1">Membrane</location>
    </subcellularLocation>
</comment>
<gene>
    <name evidence="9" type="ORF">AAFF_G00119750</name>
</gene>
<evidence type="ECO:0000256" key="1">
    <source>
        <dbReference type="ARBA" id="ARBA00004370"/>
    </source>
</evidence>
<dbReference type="InterPro" id="IPR053891">
    <property type="entry name" value="Shisa_N"/>
</dbReference>